<dbReference type="EMBL" id="CP049008">
    <property type="protein sequence ID" value="QID86526.1"/>
    <property type="molecule type" value="Genomic_DNA"/>
</dbReference>
<keyword evidence="7" id="KW-0472">Membrane</keyword>
<keyword evidence="7" id="KW-0812">Transmembrane</keyword>
<keyword evidence="2" id="KW-0479">Metal-binding</keyword>
<dbReference type="FunFam" id="3.30.2010.10:FF:000012">
    <property type="entry name" value="Metallopeptidase Oma1"/>
    <property type="match status" value="1"/>
</dbReference>
<evidence type="ECO:0000313" key="10">
    <source>
        <dbReference type="Proteomes" id="UP000501346"/>
    </source>
</evidence>
<dbReference type="InterPro" id="IPR051156">
    <property type="entry name" value="Mito/Outer_Membr_Metalloprot"/>
</dbReference>
<keyword evidence="4 6" id="KW-0862">Zinc</keyword>
<dbReference type="Pfam" id="PF01435">
    <property type="entry name" value="Peptidase_M48"/>
    <property type="match status" value="1"/>
</dbReference>
<dbReference type="OrthoDB" id="7464992at2759"/>
<evidence type="ECO:0000256" key="1">
    <source>
        <dbReference type="ARBA" id="ARBA00022670"/>
    </source>
</evidence>
<gene>
    <name evidence="9" type="primary">OMA1_2</name>
    <name evidence="9" type="ORF">GRS66_009159</name>
</gene>
<accession>A0A6C1EAV8</accession>
<protein>
    <submittedName>
        <fullName evidence="9">Metalloendopeptidase</fullName>
    </submittedName>
</protein>
<evidence type="ECO:0000256" key="4">
    <source>
        <dbReference type="ARBA" id="ARBA00022833"/>
    </source>
</evidence>
<dbReference type="GO" id="GO:0034982">
    <property type="term" value="P:mitochondrial protein processing"/>
    <property type="evidence" value="ECO:0007669"/>
    <property type="project" value="TreeGrafter"/>
</dbReference>
<evidence type="ECO:0000256" key="2">
    <source>
        <dbReference type="ARBA" id="ARBA00022723"/>
    </source>
</evidence>
<dbReference type="GO" id="GO:0046872">
    <property type="term" value="F:metal ion binding"/>
    <property type="evidence" value="ECO:0007669"/>
    <property type="project" value="UniProtKB-KW"/>
</dbReference>
<comment type="cofactor">
    <cofactor evidence="6">
        <name>Zn(2+)</name>
        <dbReference type="ChEBI" id="CHEBI:29105"/>
    </cofactor>
    <text evidence="6">Binds 1 zinc ion per subunit.</text>
</comment>
<dbReference type="Proteomes" id="UP000501346">
    <property type="component" value="Chromosome SeXI"/>
</dbReference>
<comment type="similarity">
    <text evidence="6">Belongs to the peptidase M48 family.</text>
</comment>
<dbReference type="PANTHER" id="PTHR22726">
    <property type="entry name" value="METALLOENDOPEPTIDASE OMA1"/>
    <property type="match status" value="1"/>
</dbReference>
<keyword evidence="7" id="KW-1133">Transmembrane helix</keyword>
<reference evidence="9 10" key="1">
    <citation type="journal article" date="2019" name="BMC Genomics">
        <title>Chromosome level assembly and comparative genome analysis confirm lager-brewing yeasts originated from a single hybridization.</title>
        <authorList>
            <person name="Salazar A.N."/>
            <person name="Gorter de Vries A.R."/>
            <person name="van den Broek M."/>
            <person name="Brouwers N."/>
            <person name="de la Torre Cortes P."/>
            <person name="Kuijpers N.G.A."/>
            <person name="Daran J.G."/>
            <person name="Abeel T."/>
        </authorList>
    </citation>
    <scope>NUCLEOTIDE SEQUENCE [LARGE SCALE GENOMIC DNA]</scope>
    <source>
        <strain evidence="9 10">CBS 1483</strain>
    </source>
</reference>
<keyword evidence="5 6" id="KW-0482">Metalloprotease</keyword>
<evidence type="ECO:0000259" key="8">
    <source>
        <dbReference type="Pfam" id="PF01435"/>
    </source>
</evidence>
<dbReference type="AlphaFoldDB" id="A0A6C1EAV8"/>
<proteinExistence type="inferred from homology"/>
<dbReference type="GO" id="GO:0005743">
    <property type="term" value="C:mitochondrial inner membrane"/>
    <property type="evidence" value="ECO:0007669"/>
    <property type="project" value="TreeGrafter"/>
</dbReference>
<dbReference type="GO" id="GO:0006515">
    <property type="term" value="P:protein quality control for misfolded or incompletely synthesized proteins"/>
    <property type="evidence" value="ECO:0007669"/>
    <property type="project" value="TreeGrafter"/>
</dbReference>
<dbReference type="GO" id="GO:0004222">
    <property type="term" value="F:metalloendopeptidase activity"/>
    <property type="evidence" value="ECO:0007669"/>
    <property type="project" value="InterPro"/>
</dbReference>
<evidence type="ECO:0000256" key="7">
    <source>
        <dbReference type="SAM" id="Phobius"/>
    </source>
</evidence>
<evidence type="ECO:0000256" key="3">
    <source>
        <dbReference type="ARBA" id="ARBA00022801"/>
    </source>
</evidence>
<sequence length="345" mass="39393">MLRNITKLKGLGNRVHGQSLKPPLSRVQLTRSYYSSNGSSYRRFNNDDYSKKSSFKELILDKSSRKYLALFFGGCSLFYFTHLDKAPVSDRSRFIWVSRPLELTIGNYTYKSIWRQTQQEILPPQYPLTVKIENIFKKIVKAAYKDPSVDNSLLDGIKWEIHVVNDSTASPNAFVLPGGKVFIFSSILPICANEDGIATVLSHEFAHQLARHTAENLSKAPIYSILGLVLYTVTGANVFNNLLLDGFLRMPASRQMETEADYIGLMIMSRACFQPQESIKVWERMANFERNLNRGNAVNMEFLSTHPASVRRIENMTKWLPKANEIYEQSDCSSIGNYYKSFFAM</sequence>
<dbReference type="PANTHER" id="PTHR22726:SF1">
    <property type="entry name" value="METALLOENDOPEPTIDASE OMA1, MITOCHONDRIAL"/>
    <property type="match status" value="1"/>
</dbReference>
<dbReference type="Gene3D" id="3.30.2010.10">
    <property type="entry name" value="Metalloproteases ('zincins'), catalytic domain"/>
    <property type="match status" value="1"/>
</dbReference>
<dbReference type="CDD" id="cd07331">
    <property type="entry name" value="M48C_Oma1_like"/>
    <property type="match status" value="1"/>
</dbReference>
<keyword evidence="10" id="KW-1185">Reference proteome</keyword>
<evidence type="ECO:0000256" key="6">
    <source>
        <dbReference type="RuleBase" id="RU003983"/>
    </source>
</evidence>
<dbReference type="InterPro" id="IPR001915">
    <property type="entry name" value="Peptidase_M48"/>
</dbReference>
<keyword evidence="3 6" id="KW-0378">Hydrolase</keyword>
<keyword evidence="1 6" id="KW-0645">Protease</keyword>
<evidence type="ECO:0000256" key="5">
    <source>
        <dbReference type="ARBA" id="ARBA00023049"/>
    </source>
</evidence>
<feature type="domain" description="Peptidase M48" evidence="8">
    <location>
        <begin position="156"/>
        <end position="319"/>
    </location>
</feature>
<name>A0A6C1EAV8_SACPS</name>
<organism evidence="9 10">
    <name type="scientific">Saccharomyces pastorianus</name>
    <name type="common">Lager yeast</name>
    <name type="synonym">Saccharomyces cerevisiae x Saccharomyces eubayanus</name>
    <dbReference type="NCBI Taxonomy" id="27292"/>
    <lineage>
        <taxon>Eukaryota</taxon>
        <taxon>Fungi</taxon>
        <taxon>Dikarya</taxon>
        <taxon>Ascomycota</taxon>
        <taxon>Saccharomycotina</taxon>
        <taxon>Saccharomycetes</taxon>
        <taxon>Saccharomycetales</taxon>
        <taxon>Saccharomycetaceae</taxon>
        <taxon>Saccharomyces</taxon>
    </lineage>
</organism>
<feature type="transmembrane region" description="Helical" evidence="7">
    <location>
        <begin position="222"/>
        <end position="244"/>
    </location>
</feature>
<evidence type="ECO:0000313" key="9">
    <source>
        <dbReference type="EMBL" id="QID86526.1"/>
    </source>
</evidence>